<accession>A0ABP0UIW1</accession>
<evidence type="ECO:0000313" key="2">
    <source>
        <dbReference type="Proteomes" id="UP001497512"/>
    </source>
</evidence>
<proteinExistence type="predicted"/>
<protein>
    <submittedName>
        <fullName evidence="1">Uncharacterized protein</fullName>
    </submittedName>
</protein>
<name>A0ABP0UIW1_9BRYO</name>
<sequence length="138" mass="15662">MSCIVEGFFGTVHATENCQLVVNSIPSPGHSCKKFSSAKGWFRCFQKENVEALLKEANNFPLEFEELPHLQQLVSFGKTWSEHVRKLLPPIKALWNCGLGFPVIGLGSTPYFGMSWRQCLRRCMHCLWGFSFLHQGPT</sequence>
<evidence type="ECO:0000313" key="1">
    <source>
        <dbReference type="EMBL" id="CAK9222795.1"/>
    </source>
</evidence>
<gene>
    <name evidence="1" type="ORF">CSSPTR1EN2_LOCUS16414</name>
</gene>
<dbReference type="EMBL" id="OZ019896">
    <property type="protein sequence ID" value="CAK9222795.1"/>
    <property type="molecule type" value="Genomic_DNA"/>
</dbReference>
<dbReference type="Proteomes" id="UP001497512">
    <property type="component" value="Chromosome 4"/>
</dbReference>
<reference evidence="1" key="1">
    <citation type="submission" date="2024-02" db="EMBL/GenBank/DDBJ databases">
        <authorList>
            <consortium name="ELIXIR-Norway"/>
            <consortium name="Elixir Norway"/>
        </authorList>
    </citation>
    <scope>NUCLEOTIDE SEQUENCE</scope>
</reference>
<organism evidence="1 2">
    <name type="scientific">Sphagnum troendelagicum</name>
    <dbReference type="NCBI Taxonomy" id="128251"/>
    <lineage>
        <taxon>Eukaryota</taxon>
        <taxon>Viridiplantae</taxon>
        <taxon>Streptophyta</taxon>
        <taxon>Embryophyta</taxon>
        <taxon>Bryophyta</taxon>
        <taxon>Sphagnophytina</taxon>
        <taxon>Sphagnopsida</taxon>
        <taxon>Sphagnales</taxon>
        <taxon>Sphagnaceae</taxon>
        <taxon>Sphagnum</taxon>
    </lineage>
</organism>
<keyword evidence="2" id="KW-1185">Reference proteome</keyword>